<dbReference type="AlphaFoldDB" id="Q1RQL2"/>
<reference evidence="3" key="3">
    <citation type="journal article" date="2006" name="Mol. Biol. Evol.">
        <title>Evolution of the terminal regions of the Streptomyces linear chromosome.</title>
        <authorList>
            <person name="Choulet F."/>
            <person name="Aigle B."/>
            <person name="Gallois A."/>
            <person name="Mangenot S."/>
            <person name="Gerbaud C."/>
            <person name="Truong C."/>
            <person name="Francou F.X."/>
            <person name="Fourrier C."/>
            <person name="Guerineau M."/>
            <person name="Decaris B."/>
            <person name="Barbe V."/>
            <person name="Pernodet J.L."/>
            <person name="Leblond P."/>
        </authorList>
    </citation>
    <scope>NUCLEOTIDE SEQUENCE</scope>
    <source>
        <strain evidence="3">ATCC 23877</strain>
    </source>
</reference>
<name>Q1RQL2_STRA7</name>
<evidence type="ECO:0000313" key="4">
    <source>
        <dbReference type="Proteomes" id="UP000061018"/>
    </source>
</evidence>
<reference evidence="4" key="4">
    <citation type="journal article" date="2015" name="J. Biotechnol.">
        <title>Complete genome sequence of Streptomyces ambofaciens ATCC 23877, the spiramycin producer.</title>
        <authorList>
            <person name="Thibessard A."/>
            <person name="Haas D."/>
            <person name="Gerbaud C."/>
            <person name="Aigle B."/>
            <person name="Lautru S."/>
            <person name="Pernodet J.L."/>
            <person name="Leblond P."/>
        </authorList>
    </citation>
    <scope>NUCLEOTIDE SEQUENCE [LARGE SCALE GENOMIC DNA]</scope>
    <source>
        <strain evidence="4">ATCC 23877 / 3486 / DSM 40053 / JCM 4204 / NBRC 12836 / NRRL B-2516</strain>
    </source>
</reference>
<reference evidence="3" key="2">
    <citation type="journal article" date="2006" name="Microbiology (Mosc.)">
        <title>Multiple biosynthetic and uptake systems mediate siderophore-dependent iron acquisition in Streptomyces coelicolor A3(2) and Streptomyces ambofaciens ATCC 23877.</title>
        <authorList>
            <person name="Barona-Gomez F."/>
            <person name="Lautru S."/>
            <person name="Francou F.X."/>
            <person name="Leblond P."/>
            <person name="Pernodet J.L."/>
            <person name="Challis G.L."/>
        </authorList>
    </citation>
    <scope>NUCLEOTIDE SEQUENCE</scope>
    <source>
        <strain evidence="3">ATCC 23877</strain>
    </source>
</reference>
<proteinExistence type="predicted"/>
<sequence length="74" mass="8185">MADSWTNDEDTIYFYNPSGARADVHSYTEGRTSEPGACLIDSQSIKTSAENQTLTQDMLPRHTVPAAGVRPVRR</sequence>
<dbReference type="Proteomes" id="UP000061018">
    <property type="component" value="Chromosome"/>
</dbReference>
<evidence type="ECO:0000313" key="2">
    <source>
        <dbReference type="EMBL" id="CAI78427.1"/>
    </source>
</evidence>
<organism evidence="2">
    <name type="scientific">Streptomyces ambofaciens (strain ATCC 23877 / 3486 / DSM 40053 / JCM 4204 / NBRC 12836 / NRRL B-2516)</name>
    <dbReference type="NCBI Taxonomy" id="278992"/>
    <lineage>
        <taxon>Bacteria</taxon>
        <taxon>Bacillati</taxon>
        <taxon>Actinomycetota</taxon>
        <taxon>Actinomycetes</taxon>
        <taxon>Kitasatosporales</taxon>
        <taxon>Streptomycetaceae</taxon>
        <taxon>Streptomyces</taxon>
    </lineage>
</organism>
<reference evidence="1" key="5">
    <citation type="submission" date="2015-07" db="EMBL/GenBank/DDBJ databases">
        <title>Complete genome sequence of Streptomyces ambofaciens ATCC 23877, the spiramycin producer.</title>
        <authorList>
            <person name="Thibessard A."/>
            <person name="Haas D."/>
            <person name="Gerbaud C."/>
            <person name="Aigle B."/>
            <person name="Lautru S."/>
            <person name="Pernodet J.-L."/>
            <person name="Leblond P."/>
        </authorList>
    </citation>
    <scope>NUCLEOTIDE SEQUENCE [LARGE SCALE GENOMIC DNA]</scope>
    <source>
        <strain evidence="1">ATCC 23877</strain>
    </source>
</reference>
<dbReference type="EMBL" id="CP012382">
    <property type="protein sequence ID" value="AKZ60451.1"/>
    <property type="molecule type" value="Genomic_DNA"/>
</dbReference>
<reference evidence="2" key="1">
    <citation type="journal article" date="2006" name="J. Bacteriol.">
        <title>Intraspecific variability of the terminal inverted repeats of the linear chromosome of Streptomyces ambofaciens.</title>
        <authorList>
            <person name="Choulet F."/>
            <person name="Gallois A."/>
            <person name="Aigle B."/>
            <person name="Mangenot S."/>
            <person name="Gerbaud C."/>
            <person name="Truong C."/>
            <person name="Francou F.X."/>
            <person name="Borges F."/>
            <person name="Fourrier C."/>
            <person name="Guerineau M."/>
            <person name="Decaris B."/>
            <person name="Barbe V."/>
            <person name="Pernodet J.L."/>
            <person name="Leblond P."/>
        </authorList>
    </citation>
    <scope>NUCLEOTIDE SEQUENCE</scope>
    <source>
        <strain evidence="2">ATCC 23877</strain>
    </source>
</reference>
<evidence type="ECO:0000313" key="1">
    <source>
        <dbReference type="EMBL" id="AKZ60451.1"/>
    </source>
</evidence>
<dbReference type="EMBL" id="AJ937741">
    <property type="protein sequence ID" value="CAI78427.1"/>
    <property type="molecule type" value="Genomic_DNA"/>
</dbReference>
<gene>
    <name evidence="1" type="ORF">SAM23877_7410</name>
    <name evidence="2" type="ORF">SAMR0224</name>
</gene>
<dbReference type="KEGG" id="samb:SAM23877_7410"/>
<evidence type="ECO:0000313" key="3">
    <source>
        <dbReference type="EMBL" id="CAJ87933.1"/>
    </source>
</evidence>
<dbReference type="STRING" id="1889.SAM40697_0032"/>
<dbReference type="EMBL" id="AM238664">
    <property type="protein sequence ID" value="CAJ87933.1"/>
    <property type="molecule type" value="Genomic_DNA"/>
</dbReference>
<protein>
    <submittedName>
        <fullName evidence="2">Putative secreted protein</fullName>
    </submittedName>
</protein>
<accession>Q1RQL2</accession>